<dbReference type="EMBL" id="QFCQ01000015">
    <property type="protein sequence ID" value="RDW14066.1"/>
    <property type="molecule type" value="Genomic_DNA"/>
</dbReference>
<keyword evidence="1 5" id="KW-1277">Toxin-antitoxin system</keyword>
<comment type="caution">
    <text evidence="7">The sequence shown here is derived from an EMBL/GenBank/DDBJ whole genome shotgun (WGS) entry which is preliminary data.</text>
</comment>
<dbReference type="RefSeq" id="WP_115754955.1">
    <property type="nucleotide sequence ID" value="NZ_QFCQ01000015.1"/>
</dbReference>
<comment type="similarity">
    <text evidence="5">Belongs to the PINc/VapC protein family.</text>
</comment>
<dbReference type="AlphaFoldDB" id="A0A3D8PDB1"/>
<keyword evidence="8" id="KW-1185">Reference proteome</keyword>
<evidence type="ECO:0000256" key="4">
    <source>
        <dbReference type="ARBA" id="ARBA00022801"/>
    </source>
</evidence>
<keyword evidence="2 5" id="KW-0540">Nuclease</keyword>
<dbReference type="PANTHER" id="PTHR39664">
    <property type="match status" value="1"/>
</dbReference>
<dbReference type="EC" id="3.1.-.-" evidence="5"/>
<proteinExistence type="inferred from homology"/>
<comment type="function">
    <text evidence="5">Toxic component of a toxin-antitoxin (TA) system. An RNase.</text>
</comment>
<evidence type="ECO:0000313" key="8">
    <source>
        <dbReference type="Proteomes" id="UP000256679"/>
    </source>
</evidence>
<feature type="binding site" evidence="5">
    <location>
        <position position="94"/>
    </location>
    <ligand>
        <name>Mg(2+)</name>
        <dbReference type="ChEBI" id="CHEBI:18420"/>
    </ligand>
</feature>
<reference evidence="7 8" key="1">
    <citation type="submission" date="2018-05" db="EMBL/GenBank/DDBJ databases">
        <title>Whole genome sequencing of Paracoccus thiocyanatus SST.</title>
        <authorList>
            <person name="Ghosh W."/>
            <person name="Rameez M.J."/>
            <person name="Roy C."/>
        </authorList>
    </citation>
    <scope>NUCLEOTIDE SEQUENCE [LARGE SCALE GENOMIC DNA]</scope>
    <source>
        <strain evidence="7 8">SST</strain>
    </source>
</reference>
<dbReference type="Proteomes" id="UP000256679">
    <property type="component" value="Unassembled WGS sequence"/>
</dbReference>
<protein>
    <recommendedName>
        <fullName evidence="5">Ribonuclease VapC</fullName>
        <shortName evidence="5">RNase VapC</shortName>
        <ecNumber evidence="5">3.1.-.-</ecNumber>
    </recommendedName>
    <alternativeName>
        <fullName evidence="5">Toxin VapC</fullName>
    </alternativeName>
</protein>
<keyword evidence="4 5" id="KW-0378">Hydrolase</keyword>
<evidence type="ECO:0000256" key="3">
    <source>
        <dbReference type="ARBA" id="ARBA00022723"/>
    </source>
</evidence>
<dbReference type="InterPro" id="IPR022907">
    <property type="entry name" value="VapC_family"/>
</dbReference>
<comment type="cofactor">
    <cofactor evidence="5">
        <name>Mg(2+)</name>
        <dbReference type="ChEBI" id="CHEBI:18420"/>
    </cofactor>
</comment>
<dbReference type="GO" id="GO:0000287">
    <property type="term" value="F:magnesium ion binding"/>
    <property type="evidence" value="ECO:0007669"/>
    <property type="project" value="UniProtKB-UniRule"/>
</dbReference>
<dbReference type="InterPro" id="IPR029060">
    <property type="entry name" value="PIN-like_dom_sf"/>
</dbReference>
<dbReference type="GO" id="GO:0016787">
    <property type="term" value="F:hydrolase activity"/>
    <property type="evidence" value="ECO:0007669"/>
    <property type="project" value="UniProtKB-KW"/>
</dbReference>
<keyword evidence="5" id="KW-0800">Toxin</keyword>
<gene>
    <name evidence="5" type="primary">vapC</name>
    <name evidence="7" type="ORF">DIE28_04800</name>
</gene>
<dbReference type="InterPro" id="IPR002716">
    <property type="entry name" value="PIN_dom"/>
</dbReference>
<name>A0A3D8PDB1_9RHOB</name>
<keyword evidence="5" id="KW-0460">Magnesium</keyword>
<dbReference type="GO" id="GO:0004540">
    <property type="term" value="F:RNA nuclease activity"/>
    <property type="evidence" value="ECO:0007669"/>
    <property type="project" value="InterPro"/>
</dbReference>
<evidence type="ECO:0000256" key="1">
    <source>
        <dbReference type="ARBA" id="ARBA00022649"/>
    </source>
</evidence>
<feature type="domain" description="PIN" evidence="6">
    <location>
        <begin position="3"/>
        <end position="118"/>
    </location>
</feature>
<dbReference type="Pfam" id="PF01850">
    <property type="entry name" value="PIN"/>
    <property type="match status" value="1"/>
</dbReference>
<dbReference type="GO" id="GO:0090729">
    <property type="term" value="F:toxin activity"/>
    <property type="evidence" value="ECO:0007669"/>
    <property type="project" value="UniProtKB-KW"/>
</dbReference>
<organism evidence="7 8">
    <name type="scientific">Paracoccus thiocyanatus</name>
    <dbReference type="NCBI Taxonomy" id="34006"/>
    <lineage>
        <taxon>Bacteria</taxon>
        <taxon>Pseudomonadati</taxon>
        <taxon>Pseudomonadota</taxon>
        <taxon>Alphaproteobacteria</taxon>
        <taxon>Rhodobacterales</taxon>
        <taxon>Paracoccaceae</taxon>
        <taxon>Paracoccus</taxon>
    </lineage>
</organism>
<accession>A0A3D8PDB1</accession>
<evidence type="ECO:0000256" key="5">
    <source>
        <dbReference type="HAMAP-Rule" id="MF_00265"/>
    </source>
</evidence>
<dbReference type="CDD" id="cd18683">
    <property type="entry name" value="PIN_VapC-like"/>
    <property type="match status" value="1"/>
</dbReference>
<sequence length="129" mass="13831">MIAIDTNIVVRYLTGDHPEQSGRAREIVDGQPVFVPVTVVLETEWVLRSAYGYKPGDVARALRAFGGLPQVTIEDAATVAAAFDLAEGGMDFADALHLGRAAGQEAFLTFDRRFVKAAQAAGIDLVKRA</sequence>
<dbReference type="Gene3D" id="3.40.50.1010">
    <property type="entry name" value="5'-nuclease"/>
    <property type="match status" value="1"/>
</dbReference>
<dbReference type="HAMAP" id="MF_00265">
    <property type="entry name" value="VapC_Nob1"/>
    <property type="match status" value="1"/>
</dbReference>
<feature type="binding site" evidence="5">
    <location>
        <position position="5"/>
    </location>
    <ligand>
        <name>Mg(2+)</name>
        <dbReference type="ChEBI" id="CHEBI:18420"/>
    </ligand>
</feature>
<keyword evidence="3 5" id="KW-0479">Metal-binding</keyword>
<evidence type="ECO:0000259" key="6">
    <source>
        <dbReference type="Pfam" id="PF01850"/>
    </source>
</evidence>
<evidence type="ECO:0000313" key="7">
    <source>
        <dbReference type="EMBL" id="RDW14066.1"/>
    </source>
</evidence>
<evidence type="ECO:0000256" key="2">
    <source>
        <dbReference type="ARBA" id="ARBA00022722"/>
    </source>
</evidence>
<dbReference type="PANTHER" id="PTHR39664:SF2">
    <property type="entry name" value="NUCLEIC ACID-BINDING PROTEIN, CONTAINING PIN DOMAIN-RELATED"/>
    <property type="match status" value="1"/>
</dbReference>
<dbReference type="SUPFAM" id="SSF88723">
    <property type="entry name" value="PIN domain-like"/>
    <property type="match status" value="1"/>
</dbReference>